<sequence length="63" mass="6982">MRQIVAKDVVAEEVSDVGRRRLQPIQGRFHVPAFGQDGLSDAVLDGSKSEDPGGFRIDFQINR</sequence>
<name>A0ABT4JBH8_9RHOB</name>
<dbReference type="RefSeq" id="WP_268944547.1">
    <property type="nucleotide sequence ID" value="NZ_JAPTYD010000105.1"/>
</dbReference>
<evidence type="ECO:0000313" key="2">
    <source>
        <dbReference type="Proteomes" id="UP001149822"/>
    </source>
</evidence>
<reference evidence="1" key="1">
    <citation type="submission" date="2022-12" db="EMBL/GenBank/DDBJ databases">
        <title>Paracoccus sp. EF6 isolated from a lake water.</title>
        <authorList>
            <person name="Liu H."/>
        </authorList>
    </citation>
    <scope>NUCLEOTIDE SEQUENCE</scope>
    <source>
        <strain evidence="1">EF6</strain>
    </source>
</reference>
<dbReference type="EMBL" id="JAPTYD010000105">
    <property type="protein sequence ID" value="MCZ0964456.1"/>
    <property type="molecule type" value="Genomic_DNA"/>
</dbReference>
<evidence type="ECO:0000313" key="1">
    <source>
        <dbReference type="EMBL" id="MCZ0964456.1"/>
    </source>
</evidence>
<organism evidence="1 2">
    <name type="scientific">Paracoccus benzoatiresistens</name>
    <dbReference type="NCBI Taxonomy" id="2997341"/>
    <lineage>
        <taxon>Bacteria</taxon>
        <taxon>Pseudomonadati</taxon>
        <taxon>Pseudomonadota</taxon>
        <taxon>Alphaproteobacteria</taxon>
        <taxon>Rhodobacterales</taxon>
        <taxon>Paracoccaceae</taxon>
        <taxon>Paracoccus</taxon>
    </lineage>
</organism>
<comment type="caution">
    <text evidence="1">The sequence shown here is derived from an EMBL/GenBank/DDBJ whole genome shotgun (WGS) entry which is preliminary data.</text>
</comment>
<proteinExistence type="predicted"/>
<gene>
    <name evidence="1" type="ORF">OU682_23150</name>
</gene>
<dbReference type="Proteomes" id="UP001149822">
    <property type="component" value="Unassembled WGS sequence"/>
</dbReference>
<protein>
    <submittedName>
        <fullName evidence="1">Uncharacterized protein</fullName>
    </submittedName>
</protein>
<keyword evidence="2" id="KW-1185">Reference proteome</keyword>
<accession>A0ABT4JBH8</accession>